<protein>
    <recommendedName>
        <fullName evidence="3">WD40 repeat-like protein</fullName>
    </recommendedName>
</protein>
<evidence type="ECO:0000313" key="2">
    <source>
        <dbReference type="Proteomes" id="UP000070544"/>
    </source>
</evidence>
<dbReference type="AlphaFoldDB" id="A0A138ZYW1"/>
<organism evidence="1 2">
    <name type="scientific">Gonapodya prolifera (strain JEL478)</name>
    <name type="common">Monoblepharis prolifera</name>
    <dbReference type="NCBI Taxonomy" id="1344416"/>
    <lineage>
        <taxon>Eukaryota</taxon>
        <taxon>Fungi</taxon>
        <taxon>Fungi incertae sedis</taxon>
        <taxon>Chytridiomycota</taxon>
        <taxon>Chytridiomycota incertae sedis</taxon>
        <taxon>Monoblepharidomycetes</taxon>
        <taxon>Monoblepharidales</taxon>
        <taxon>Gonapodyaceae</taxon>
        <taxon>Gonapodya</taxon>
    </lineage>
</organism>
<dbReference type="InterPro" id="IPR015943">
    <property type="entry name" value="WD40/YVTN_repeat-like_dom_sf"/>
</dbReference>
<evidence type="ECO:0008006" key="3">
    <source>
        <dbReference type="Google" id="ProtNLM"/>
    </source>
</evidence>
<gene>
    <name evidence="1" type="ORF">M427DRAFT_64141</name>
</gene>
<evidence type="ECO:0000313" key="1">
    <source>
        <dbReference type="EMBL" id="KXS09465.1"/>
    </source>
</evidence>
<sequence length="88" mass="9560">MECDCGSFALRQSPSDMRLRRQSTRVSSTSGAFLCQWKKHNGPVFFNQCNKRGNLVLSGSGDKAAVVWNVAGVGQGEQHEVTGGSWRG</sequence>
<reference evidence="1 2" key="1">
    <citation type="journal article" date="2015" name="Genome Biol. Evol.">
        <title>Phylogenomic analyses indicate that early fungi evolved digesting cell walls of algal ancestors of land plants.</title>
        <authorList>
            <person name="Chang Y."/>
            <person name="Wang S."/>
            <person name="Sekimoto S."/>
            <person name="Aerts A.L."/>
            <person name="Choi C."/>
            <person name="Clum A."/>
            <person name="LaButti K.M."/>
            <person name="Lindquist E.A."/>
            <person name="Yee Ngan C."/>
            <person name="Ohm R.A."/>
            <person name="Salamov A.A."/>
            <person name="Grigoriev I.V."/>
            <person name="Spatafora J.W."/>
            <person name="Berbee M.L."/>
        </authorList>
    </citation>
    <scope>NUCLEOTIDE SEQUENCE [LARGE SCALE GENOMIC DNA]</scope>
    <source>
        <strain evidence="1 2">JEL478</strain>
    </source>
</reference>
<dbReference type="Gene3D" id="2.130.10.10">
    <property type="entry name" value="YVTN repeat-like/Quinoprotein amine dehydrogenase"/>
    <property type="match status" value="1"/>
</dbReference>
<keyword evidence="2" id="KW-1185">Reference proteome</keyword>
<dbReference type="Proteomes" id="UP000070544">
    <property type="component" value="Unassembled WGS sequence"/>
</dbReference>
<accession>A0A138ZYW1</accession>
<name>A0A138ZYW1_GONPJ</name>
<dbReference type="InterPro" id="IPR019775">
    <property type="entry name" value="WD40_repeat_CS"/>
</dbReference>
<dbReference type="OrthoDB" id="1367865at2759"/>
<dbReference type="EMBL" id="KQ965864">
    <property type="protein sequence ID" value="KXS09465.1"/>
    <property type="molecule type" value="Genomic_DNA"/>
</dbReference>
<dbReference type="SUPFAM" id="SSF50978">
    <property type="entry name" value="WD40 repeat-like"/>
    <property type="match status" value="1"/>
</dbReference>
<proteinExistence type="predicted"/>
<dbReference type="PROSITE" id="PS00678">
    <property type="entry name" value="WD_REPEATS_1"/>
    <property type="match status" value="1"/>
</dbReference>
<dbReference type="InterPro" id="IPR036322">
    <property type="entry name" value="WD40_repeat_dom_sf"/>
</dbReference>